<sequence>MRIKYEAIDIFSGCGGVSCGLSLAGFKIKSAVEIEKHAVDTYLNYEPLSKVNVLNEDICKLSGEKILKAAKIKKDDIYLFAGCPPCQNFSRQNPLNKNKTEEERKKLLFEFLRIIEEILPPFILMENVPGIMSEINGKILTEFLNRLKEKYDVYDEILNAANYGVPQARRRYVLHAVRKDINNELKTYGFVFALPIATHNKNGTDGLKSWKTVRDAIGDLPPIKAGELYQGNVNIHNHKCASLSDINLKRIKEIRKHGGTRTGLPDELVLECHKKKDSKGNVFNGHKDVYGIMDPDKPSPTITGGCLCYSKGRYGHYSQDRAISIREAARLQTFPDDFIFSNSLTDSALQIGNAVPIDLVKASGKVFKEAIKAIKINRKKELGTQGGK</sequence>
<dbReference type="Proteomes" id="UP000283992">
    <property type="component" value="Unassembled WGS sequence"/>
</dbReference>
<gene>
    <name evidence="8" type="ORF">DW142_05175</name>
</gene>
<dbReference type="PRINTS" id="PR00105">
    <property type="entry name" value="C5METTRFRASE"/>
</dbReference>
<dbReference type="InterPro" id="IPR001525">
    <property type="entry name" value="C5_MeTfrase"/>
</dbReference>
<comment type="caution">
    <text evidence="8">The sequence shown here is derived from an EMBL/GenBank/DDBJ whole genome shotgun (WGS) entry which is preliminary data.</text>
</comment>
<evidence type="ECO:0000256" key="7">
    <source>
        <dbReference type="RuleBase" id="RU000416"/>
    </source>
</evidence>
<keyword evidence="5" id="KW-0680">Restriction system</keyword>
<feature type="active site" evidence="6">
    <location>
        <position position="86"/>
    </location>
</feature>
<dbReference type="InterPro" id="IPR050390">
    <property type="entry name" value="C5-Methyltransferase"/>
</dbReference>
<dbReference type="EMBL" id="QRLN01000005">
    <property type="protein sequence ID" value="RHJ14489.1"/>
    <property type="molecule type" value="Genomic_DNA"/>
</dbReference>
<dbReference type="EC" id="2.1.1.37" evidence="1"/>
<dbReference type="GO" id="GO:0009307">
    <property type="term" value="P:DNA restriction-modification system"/>
    <property type="evidence" value="ECO:0007669"/>
    <property type="project" value="UniProtKB-KW"/>
</dbReference>
<name>A0A8B3BVM4_MEDGN</name>
<evidence type="ECO:0000256" key="2">
    <source>
        <dbReference type="ARBA" id="ARBA00022603"/>
    </source>
</evidence>
<evidence type="ECO:0000313" key="8">
    <source>
        <dbReference type="EMBL" id="RHJ14489.1"/>
    </source>
</evidence>
<evidence type="ECO:0000256" key="3">
    <source>
        <dbReference type="ARBA" id="ARBA00022679"/>
    </source>
</evidence>
<dbReference type="PROSITE" id="PS51679">
    <property type="entry name" value="SAM_MT_C5"/>
    <property type="match status" value="1"/>
</dbReference>
<dbReference type="GO" id="GO:0003886">
    <property type="term" value="F:DNA (cytosine-5-)-methyltransferase activity"/>
    <property type="evidence" value="ECO:0007669"/>
    <property type="project" value="UniProtKB-EC"/>
</dbReference>
<keyword evidence="2 6" id="KW-0489">Methyltransferase</keyword>
<accession>A0A8B3BVM4</accession>
<evidence type="ECO:0000256" key="5">
    <source>
        <dbReference type="ARBA" id="ARBA00022747"/>
    </source>
</evidence>
<evidence type="ECO:0000256" key="4">
    <source>
        <dbReference type="ARBA" id="ARBA00022691"/>
    </source>
</evidence>
<dbReference type="PANTHER" id="PTHR10629:SF52">
    <property type="entry name" value="DNA (CYTOSINE-5)-METHYLTRANSFERASE 1"/>
    <property type="match status" value="1"/>
</dbReference>
<dbReference type="GO" id="GO:0003677">
    <property type="term" value="F:DNA binding"/>
    <property type="evidence" value="ECO:0007669"/>
    <property type="project" value="TreeGrafter"/>
</dbReference>
<organism evidence="8 9">
    <name type="scientific">Mediterraneibacter gnavus</name>
    <name type="common">Ruminococcus gnavus</name>
    <dbReference type="NCBI Taxonomy" id="33038"/>
    <lineage>
        <taxon>Bacteria</taxon>
        <taxon>Bacillati</taxon>
        <taxon>Bacillota</taxon>
        <taxon>Clostridia</taxon>
        <taxon>Lachnospirales</taxon>
        <taxon>Lachnospiraceae</taxon>
        <taxon>Mediterraneibacter</taxon>
    </lineage>
</organism>
<comment type="similarity">
    <text evidence="6 7">Belongs to the class I-like SAM-binding methyltransferase superfamily. C5-methyltransferase family.</text>
</comment>
<dbReference type="SUPFAM" id="SSF53335">
    <property type="entry name" value="S-adenosyl-L-methionine-dependent methyltransferases"/>
    <property type="match status" value="1"/>
</dbReference>
<reference evidence="8 9" key="1">
    <citation type="submission" date="2018-08" db="EMBL/GenBank/DDBJ databases">
        <title>A genome reference for cultivated species of the human gut microbiota.</title>
        <authorList>
            <person name="Zou Y."/>
            <person name="Xue W."/>
            <person name="Luo G."/>
        </authorList>
    </citation>
    <scope>NUCLEOTIDE SEQUENCE [LARGE SCALE GENOMIC DNA]</scope>
    <source>
        <strain evidence="8 9">AM12-54</strain>
    </source>
</reference>
<evidence type="ECO:0000256" key="1">
    <source>
        <dbReference type="ARBA" id="ARBA00011975"/>
    </source>
</evidence>
<dbReference type="Pfam" id="PF00145">
    <property type="entry name" value="DNA_methylase"/>
    <property type="match status" value="1"/>
</dbReference>
<keyword evidence="4 6" id="KW-0949">S-adenosyl-L-methionine</keyword>
<dbReference type="NCBIfam" id="TIGR00675">
    <property type="entry name" value="dcm"/>
    <property type="match status" value="1"/>
</dbReference>
<dbReference type="GO" id="GO:0044027">
    <property type="term" value="P:negative regulation of gene expression via chromosomal CpG island methylation"/>
    <property type="evidence" value="ECO:0007669"/>
    <property type="project" value="TreeGrafter"/>
</dbReference>
<dbReference type="Gene3D" id="3.40.50.150">
    <property type="entry name" value="Vaccinia Virus protein VP39"/>
    <property type="match status" value="1"/>
</dbReference>
<dbReference type="InterPro" id="IPR029063">
    <property type="entry name" value="SAM-dependent_MTases_sf"/>
</dbReference>
<proteinExistence type="inferred from homology"/>
<evidence type="ECO:0000313" key="9">
    <source>
        <dbReference type="Proteomes" id="UP000283992"/>
    </source>
</evidence>
<dbReference type="PANTHER" id="PTHR10629">
    <property type="entry name" value="CYTOSINE-SPECIFIC METHYLTRANSFERASE"/>
    <property type="match status" value="1"/>
</dbReference>
<keyword evidence="3 6" id="KW-0808">Transferase</keyword>
<evidence type="ECO:0000256" key="6">
    <source>
        <dbReference type="PROSITE-ProRule" id="PRU01016"/>
    </source>
</evidence>
<dbReference type="RefSeq" id="WP_118341398.1">
    <property type="nucleotide sequence ID" value="NZ_QRLN01000005.1"/>
</dbReference>
<protein>
    <recommendedName>
        <fullName evidence="1">DNA (cytosine-5-)-methyltransferase</fullName>
        <ecNumber evidence="1">2.1.1.37</ecNumber>
    </recommendedName>
</protein>
<dbReference type="Gene3D" id="3.90.120.10">
    <property type="entry name" value="DNA Methylase, subunit A, domain 2"/>
    <property type="match status" value="1"/>
</dbReference>
<dbReference type="GO" id="GO:0032259">
    <property type="term" value="P:methylation"/>
    <property type="evidence" value="ECO:0007669"/>
    <property type="project" value="UniProtKB-KW"/>
</dbReference>
<dbReference type="AlphaFoldDB" id="A0A8B3BVM4"/>